<dbReference type="SUPFAM" id="SSF51445">
    <property type="entry name" value="(Trans)glycosidases"/>
    <property type="match status" value="1"/>
</dbReference>
<dbReference type="InterPro" id="IPR002252">
    <property type="entry name" value="Glyco_hydro_36"/>
</dbReference>
<dbReference type="AlphaFoldDB" id="A0A419SYZ2"/>
<comment type="caution">
    <text evidence="1">The sequence shown here is derived from an EMBL/GenBank/DDBJ whole genome shotgun (WGS) entry which is preliminary data.</text>
</comment>
<organism evidence="1 2">
    <name type="scientific">Lacrimispora algidixylanolytica</name>
    <dbReference type="NCBI Taxonomy" id="94868"/>
    <lineage>
        <taxon>Bacteria</taxon>
        <taxon>Bacillati</taxon>
        <taxon>Bacillota</taxon>
        <taxon>Clostridia</taxon>
        <taxon>Lachnospirales</taxon>
        <taxon>Lachnospiraceae</taxon>
        <taxon>Lacrimispora</taxon>
    </lineage>
</organism>
<dbReference type="InterPro" id="IPR013785">
    <property type="entry name" value="Aldolase_TIM"/>
</dbReference>
<evidence type="ECO:0000313" key="1">
    <source>
        <dbReference type="EMBL" id="RKD30426.1"/>
    </source>
</evidence>
<dbReference type="Gene3D" id="2.70.98.60">
    <property type="entry name" value="alpha-galactosidase from lactobacil brevis"/>
    <property type="match status" value="1"/>
</dbReference>
<dbReference type="Gene3D" id="3.20.20.70">
    <property type="entry name" value="Aldolase class I"/>
    <property type="match status" value="1"/>
</dbReference>
<dbReference type="RefSeq" id="WP_120198016.1">
    <property type="nucleotide sequence ID" value="NZ_MCIA01000031.1"/>
</dbReference>
<protein>
    <submittedName>
        <fullName evidence="1">Alpha-galactosidase</fullName>
    </submittedName>
</protein>
<dbReference type="InterPro" id="IPR017853">
    <property type="entry name" value="GH"/>
</dbReference>
<keyword evidence="2" id="KW-1185">Reference proteome</keyword>
<sequence length="701" mass="80198">MDSIMKEYILGDMVARYIVDEKQHLGLQLYPSSMPIPKEIQKRAKLDGMVQLKITGDIYPGGYACGNTLRNSESVERLTFKHQEVLLKEDGQTVITYLADQRGYEIRHYLNWVEGERTVELWNELINQSNTPISIEMFSSFSLSGISPYLEGDGHHEILIHRLMSRWSQEGKLSTQTIEELQLDASWTLEAVRCERFGQIGSLPVNHYFPFLTVEDRKNHVFWGVWLAHGASWQMEIYRKDEDIAISGGLADREFGHWLKEIKPGERFITPKAIVSVCHTDSIDVFTKRLTDAGQRAADAGPEEEQELPIVFNEYCTTWGCPSHENIREILDAVKGKGFTYFVIDCGWYKQAGVPWDMSMGDYEISEELFPEGMLKTVQAIKDAGLKPGIWFEIEGVGKASKAYEMEEHLLHIDGKVLTTSRRRFWDMKDPWVEEYLTEKVIGFLKEYGFEYMKIDYNDTIGIGCDGFESLGEGLRVNIEKTYNFLEKVKREIPGMVLENCASGGHRLEPRFMAATSMASFSDAHECEEIPIIAANLHRAVLPRQSQIWAVIRQEDSLKRIAYSIAATFLGRMCLSGDVTRLRMDQWNIIEKGMEFYKKISPVIKKGQSHRFGPEVSSIRHPEGWQAILRVGEDGDNAYITIHIFDGTLPEIIEVSLPKDCPCYIEDVFSDSKAEIVIEKGILKYRPMENKKAVALYLVRK</sequence>
<proteinExistence type="predicted"/>
<dbReference type="EMBL" id="MCIA01000031">
    <property type="protein sequence ID" value="RKD30426.1"/>
    <property type="molecule type" value="Genomic_DNA"/>
</dbReference>
<dbReference type="Pfam" id="PF02065">
    <property type="entry name" value="Melibiase"/>
    <property type="match status" value="1"/>
</dbReference>
<name>A0A419SYZ2_9FIRM</name>
<dbReference type="Proteomes" id="UP000284277">
    <property type="component" value="Unassembled WGS sequence"/>
</dbReference>
<dbReference type="InterPro" id="IPR038417">
    <property type="entry name" value="Alpga-gal_N_sf"/>
</dbReference>
<dbReference type="GO" id="GO:0004557">
    <property type="term" value="F:alpha-galactosidase activity"/>
    <property type="evidence" value="ECO:0007669"/>
    <property type="project" value="InterPro"/>
</dbReference>
<dbReference type="OrthoDB" id="9758822at2"/>
<reference evidence="1 2" key="1">
    <citation type="submission" date="2016-08" db="EMBL/GenBank/DDBJ databases">
        <title>A new outlook on sporulation: Clostridium algidixylanolyticum.</title>
        <authorList>
            <person name="Poppleton D.I."/>
            <person name="Gribaldo S."/>
        </authorList>
    </citation>
    <scope>NUCLEOTIDE SEQUENCE [LARGE SCALE GENOMIC DNA]</scope>
    <source>
        <strain evidence="1 2">SPL73</strain>
    </source>
</reference>
<dbReference type="GO" id="GO:0016052">
    <property type="term" value="P:carbohydrate catabolic process"/>
    <property type="evidence" value="ECO:0007669"/>
    <property type="project" value="InterPro"/>
</dbReference>
<accession>A0A419SYZ2</accession>
<evidence type="ECO:0000313" key="2">
    <source>
        <dbReference type="Proteomes" id="UP000284277"/>
    </source>
</evidence>
<dbReference type="CDD" id="cd14791">
    <property type="entry name" value="GH36"/>
    <property type="match status" value="1"/>
</dbReference>
<gene>
    <name evidence="1" type="ORF">BET01_07530</name>
</gene>